<dbReference type="GO" id="GO:0047916">
    <property type="term" value="F:GDP-6-deoxy-D-talose 4-dehydrogenase activity"/>
    <property type="evidence" value="ECO:0007669"/>
    <property type="project" value="UniProtKB-EC"/>
</dbReference>
<sequence>MARRVLITGVQGFTGRYLAAELAAAGYEVFGLAHMPQAEPIPGVVAVHACDLNDAAGLAQVVDVVRPDMVAHLAAIAFVGHGDVDAIYRTNLIGSRNLLEALSRTATPPGAVLLASSANVYGNAAGGMLAETAPGAPANDYAVSKLSMEYMASLYQQRLPLTIVRPFNYTGRGQAESFLLPKIVNHVRRGAPLIELGNLHVARDFSDVRMVVQYYRRLLDQPSARGATFNVCSGLAYTLDEVLGMVRELSGHPFEVRVNPAFVRANEVKTLLGDRAKLIAAVGQADDIALRDTLAWMLADPAPV</sequence>
<dbReference type="Pfam" id="PF01370">
    <property type="entry name" value="Epimerase"/>
    <property type="match status" value="1"/>
</dbReference>
<proteinExistence type="inferred from homology"/>
<comment type="similarity">
    <text evidence="2">Belongs to the NAD(P)-dependent epimerase/dehydratase family.</text>
</comment>
<organism evidence="4 5">
    <name type="scientific">Duganella phyllosphaerae</name>
    <dbReference type="NCBI Taxonomy" id="762836"/>
    <lineage>
        <taxon>Bacteria</taxon>
        <taxon>Pseudomonadati</taxon>
        <taxon>Pseudomonadota</taxon>
        <taxon>Betaproteobacteria</taxon>
        <taxon>Burkholderiales</taxon>
        <taxon>Oxalobacteraceae</taxon>
        <taxon>Telluria group</taxon>
        <taxon>Duganella</taxon>
    </lineage>
</organism>
<evidence type="ECO:0000313" key="5">
    <source>
        <dbReference type="Proteomes" id="UP000175989"/>
    </source>
</evidence>
<dbReference type="RefSeq" id="WP_070249555.1">
    <property type="nucleotide sequence ID" value="NZ_LROM01000093.1"/>
</dbReference>
<dbReference type="InterPro" id="IPR036291">
    <property type="entry name" value="NAD(P)-bd_dom_sf"/>
</dbReference>
<accession>A0A1E7WHI8</accession>
<comment type="caution">
    <text evidence="4">The sequence shown here is derived from an EMBL/GenBank/DDBJ whole genome shotgun (WGS) entry which is preliminary data.</text>
</comment>
<dbReference type="AlphaFoldDB" id="A0A1E7WHI8"/>
<dbReference type="EC" id="1.1.1.135" evidence="4"/>
<evidence type="ECO:0000313" key="4">
    <source>
        <dbReference type="EMBL" id="OEZ98106.1"/>
    </source>
</evidence>
<evidence type="ECO:0000259" key="3">
    <source>
        <dbReference type="Pfam" id="PF01370"/>
    </source>
</evidence>
<dbReference type="EMBL" id="LROM01000093">
    <property type="protein sequence ID" value="OEZ98106.1"/>
    <property type="molecule type" value="Genomic_DNA"/>
</dbReference>
<dbReference type="InterPro" id="IPR001509">
    <property type="entry name" value="Epimerase_deHydtase"/>
</dbReference>
<dbReference type="PATRIC" id="fig|762836.4.peg.3477"/>
<gene>
    <name evidence="4" type="primary">tld_2</name>
    <name evidence="4" type="ORF">DUPY_33790</name>
</gene>
<evidence type="ECO:0000256" key="1">
    <source>
        <dbReference type="ARBA" id="ARBA00005125"/>
    </source>
</evidence>
<name>A0A1E7WHI8_9BURK</name>
<dbReference type="OrthoDB" id="5295702at2"/>
<dbReference type="Gene3D" id="3.90.25.10">
    <property type="entry name" value="UDP-galactose 4-epimerase, domain 1"/>
    <property type="match status" value="1"/>
</dbReference>
<dbReference type="PANTHER" id="PTHR43000">
    <property type="entry name" value="DTDP-D-GLUCOSE 4,6-DEHYDRATASE-RELATED"/>
    <property type="match status" value="1"/>
</dbReference>
<keyword evidence="5" id="KW-1185">Reference proteome</keyword>
<comment type="pathway">
    <text evidence="1">Bacterial outer membrane biogenesis; LPS O-antigen biosynthesis.</text>
</comment>
<feature type="domain" description="NAD-dependent epimerase/dehydratase" evidence="3">
    <location>
        <begin position="5"/>
        <end position="232"/>
    </location>
</feature>
<dbReference type="Gene3D" id="3.40.50.720">
    <property type="entry name" value="NAD(P)-binding Rossmann-like Domain"/>
    <property type="match status" value="1"/>
</dbReference>
<evidence type="ECO:0000256" key="2">
    <source>
        <dbReference type="ARBA" id="ARBA00007637"/>
    </source>
</evidence>
<dbReference type="SUPFAM" id="SSF51735">
    <property type="entry name" value="NAD(P)-binding Rossmann-fold domains"/>
    <property type="match status" value="1"/>
</dbReference>
<reference evidence="5" key="1">
    <citation type="journal article" date="2016" name="Front. Microbiol.">
        <title>Molecular Keys to the Janthinobacterium and Duganella spp. Interaction with the Plant Pathogen Fusarium graminearum.</title>
        <authorList>
            <person name="Haack F.S."/>
            <person name="Poehlein A."/>
            <person name="Kroger C."/>
            <person name="Voigt C.A."/>
            <person name="Piepenbring M."/>
            <person name="Bode H.B."/>
            <person name="Daniel R."/>
            <person name="Schafer W."/>
            <person name="Streit W.R."/>
        </authorList>
    </citation>
    <scope>NUCLEOTIDE SEQUENCE [LARGE SCALE GENOMIC DNA]</scope>
    <source>
        <strain evidence="5">T54</strain>
    </source>
</reference>
<protein>
    <submittedName>
        <fullName evidence="4">GDP-6-deoxy-D-talose 4-dehydrogenase</fullName>
        <ecNumber evidence="4">1.1.1.135</ecNumber>
    </submittedName>
</protein>
<keyword evidence="4" id="KW-0560">Oxidoreductase</keyword>
<dbReference type="Proteomes" id="UP000175989">
    <property type="component" value="Unassembled WGS sequence"/>
</dbReference>